<dbReference type="HOGENOM" id="CLU_1404374_0_0_1"/>
<dbReference type="Gene3D" id="3.40.50.1110">
    <property type="entry name" value="SGNH hydrolase"/>
    <property type="match status" value="1"/>
</dbReference>
<sequence length="194" mass="21932">MVSEWLEMKQQQTNKFPQLHKSQPLSSSLQIHSTRKKHVGSGSPAHNMTWKKMLVEKKKKWKQIGIFNLTLGNLYELGARKIGVTTLPPIGCLPVIITMFGYHTNKCVKEINNIALDFNKKLNVTTENLVKMLPGVKLVILDIYQPLYELIIKPSDYGFFEARKACCESGLLEVAKLCNVMSIGTCVDASKYVF</sequence>
<dbReference type="GO" id="GO:0016788">
    <property type="term" value="F:hydrolase activity, acting on ester bonds"/>
    <property type="evidence" value="ECO:0007669"/>
    <property type="project" value="InterPro"/>
</dbReference>
<proteinExistence type="inferred from homology"/>
<evidence type="ECO:0000313" key="2">
    <source>
        <dbReference type="EMBL" id="KEH26280.1"/>
    </source>
</evidence>
<evidence type="ECO:0000256" key="1">
    <source>
        <dbReference type="ARBA" id="ARBA00008668"/>
    </source>
</evidence>
<dbReference type="PANTHER" id="PTHR45642:SF67">
    <property type="entry name" value="GDSL-LIKE LIPASE_ACYLHYDROLASE FAMILY PROTEIN, EXPRESSED"/>
    <property type="match status" value="1"/>
</dbReference>
<protein>
    <submittedName>
        <fullName evidence="2">GDSL-like lipase/acylhydrolase</fullName>
    </submittedName>
</protein>
<dbReference type="EnsemblPlants" id="KEH26280">
    <property type="protein sequence ID" value="KEH26280"/>
    <property type="gene ID" value="MTR_6g049230"/>
</dbReference>
<dbReference type="STRING" id="3880.A0A072UKC1"/>
<dbReference type="Pfam" id="PF00657">
    <property type="entry name" value="Lipase_GDSL"/>
    <property type="match status" value="1"/>
</dbReference>
<dbReference type="AlphaFoldDB" id="A0A072UKC1"/>
<reference evidence="3" key="3">
    <citation type="submission" date="2015-04" db="UniProtKB">
        <authorList>
            <consortium name="EnsemblPlants"/>
        </authorList>
    </citation>
    <scope>IDENTIFICATION</scope>
    <source>
        <strain evidence="3">cv. Jemalong A17</strain>
    </source>
</reference>
<dbReference type="Proteomes" id="UP000002051">
    <property type="component" value="Chromosome 6"/>
</dbReference>
<dbReference type="InterPro" id="IPR050592">
    <property type="entry name" value="GDSL_lipolytic_enzyme"/>
</dbReference>
<accession>A0A072UKC1</accession>
<gene>
    <name evidence="2" type="ordered locus">MTR_6g049230</name>
</gene>
<keyword evidence="4" id="KW-1185">Reference proteome</keyword>
<evidence type="ECO:0000313" key="3">
    <source>
        <dbReference type="EnsemblPlants" id="KEH26280"/>
    </source>
</evidence>
<dbReference type="InterPro" id="IPR001087">
    <property type="entry name" value="GDSL"/>
</dbReference>
<dbReference type="InterPro" id="IPR036514">
    <property type="entry name" value="SGNH_hydro_sf"/>
</dbReference>
<reference evidence="2 4" key="1">
    <citation type="journal article" date="2011" name="Nature">
        <title>The Medicago genome provides insight into the evolution of rhizobial symbioses.</title>
        <authorList>
            <person name="Young N.D."/>
            <person name="Debelle F."/>
            <person name="Oldroyd G.E."/>
            <person name="Geurts R."/>
            <person name="Cannon S.B."/>
            <person name="Udvardi M.K."/>
            <person name="Benedito V.A."/>
            <person name="Mayer K.F."/>
            <person name="Gouzy J."/>
            <person name="Schoof H."/>
            <person name="Van de Peer Y."/>
            <person name="Proost S."/>
            <person name="Cook D.R."/>
            <person name="Meyers B.C."/>
            <person name="Spannagl M."/>
            <person name="Cheung F."/>
            <person name="De Mita S."/>
            <person name="Krishnakumar V."/>
            <person name="Gundlach H."/>
            <person name="Zhou S."/>
            <person name="Mudge J."/>
            <person name="Bharti A.K."/>
            <person name="Murray J.D."/>
            <person name="Naoumkina M.A."/>
            <person name="Rosen B."/>
            <person name="Silverstein K.A."/>
            <person name="Tang H."/>
            <person name="Rombauts S."/>
            <person name="Zhao P.X."/>
            <person name="Zhou P."/>
            <person name="Barbe V."/>
            <person name="Bardou P."/>
            <person name="Bechner M."/>
            <person name="Bellec A."/>
            <person name="Berger A."/>
            <person name="Berges H."/>
            <person name="Bidwell S."/>
            <person name="Bisseling T."/>
            <person name="Choisne N."/>
            <person name="Couloux A."/>
            <person name="Denny R."/>
            <person name="Deshpande S."/>
            <person name="Dai X."/>
            <person name="Doyle J.J."/>
            <person name="Dudez A.M."/>
            <person name="Farmer A.D."/>
            <person name="Fouteau S."/>
            <person name="Franken C."/>
            <person name="Gibelin C."/>
            <person name="Gish J."/>
            <person name="Goldstein S."/>
            <person name="Gonzalez A.J."/>
            <person name="Green P.J."/>
            <person name="Hallab A."/>
            <person name="Hartog M."/>
            <person name="Hua A."/>
            <person name="Humphray S.J."/>
            <person name="Jeong D.H."/>
            <person name="Jing Y."/>
            <person name="Jocker A."/>
            <person name="Kenton S.M."/>
            <person name="Kim D.J."/>
            <person name="Klee K."/>
            <person name="Lai H."/>
            <person name="Lang C."/>
            <person name="Lin S."/>
            <person name="Macmil S.L."/>
            <person name="Magdelenat G."/>
            <person name="Matthews L."/>
            <person name="McCorrison J."/>
            <person name="Monaghan E.L."/>
            <person name="Mun J.H."/>
            <person name="Najar F.Z."/>
            <person name="Nicholson C."/>
            <person name="Noirot C."/>
            <person name="O'Bleness M."/>
            <person name="Paule C.R."/>
            <person name="Poulain J."/>
            <person name="Prion F."/>
            <person name="Qin B."/>
            <person name="Qu C."/>
            <person name="Retzel E.F."/>
            <person name="Riddle C."/>
            <person name="Sallet E."/>
            <person name="Samain S."/>
            <person name="Samson N."/>
            <person name="Sanders I."/>
            <person name="Saurat O."/>
            <person name="Scarpelli C."/>
            <person name="Schiex T."/>
            <person name="Segurens B."/>
            <person name="Severin A.J."/>
            <person name="Sherrier D.J."/>
            <person name="Shi R."/>
            <person name="Sims S."/>
            <person name="Singer S.R."/>
            <person name="Sinharoy S."/>
            <person name="Sterck L."/>
            <person name="Viollet A."/>
            <person name="Wang B.B."/>
            <person name="Wang K."/>
            <person name="Wang M."/>
            <person name="Wang X."/>
            <person name="Warfsmann J."/>
            <person name="Weissenbach J."/>
            <person name="White D.D."/>
            <person name="White J.D."/>
            <person name="Wiley G.B."/>
            <person name="Wincker P."/>
            <person name="Xing Y."/>
            <person name="Yang L."/>
            <person name="Yao Z."/>
            <person name="Ying F."/>
            <person name="Zhai J."/>
            <person name="Zhou L."/>
            <person name="Zuber A."/>
            <person name="Denarie J."/>
            <person name="Dixon R.A."/>
            <person name="May G.D."/>
            <person name="Schwartz D.C."/>
            <person name="Rogers J."/>
            <person name="Quetier F."/>
            <person name="Town C.D."/>
            <person name="Roe B.A."/>
        </authorList>
    </citation>
    <scope>NUCLEOTIDE SEQUENCE [LARGE SCALE GENOMIC DNA]</scope>
    <source>
        <strain evidence="2">A17</strain>
        <strain evidence="3 4">cv. Jemalong A17</strain>
    </source>
</reference>
<organism evidence="2 4">
    <name type="scientific">Medicago truncatula</name>
    <name type="common">Barrel medic</name>
    <name type="synonym">Medicago tribuloides</name>
    <dbReference type="NCBI Taxonomy" id="3880"/>
    <lineage>
        <taxon>Eukaryota</taxon>
        <taxon>Viridiplantae</taxon>
        <taxon>Streptophyta</taxon>
        <taxon>Embryophyta</taxon>
        <taxon>Tracheophyta</taxon>
        <taxon>Spermatophyta</taxon>
        <taxon>Magnoliopsida</taxon>
        <taxon>eudicotyledons</taxon>
        <taxon>Gunneridae</taxon>
        <taxon>Pentapetalae</taxon>
        <taxon>rosids</taxon>
        <taxon>fabids</taxon>
        <taxon>Fabales</taxon>
        <taxon>Fabaceae</taxon>
        <taxon>Papilionoideae</taxon>
        <taxon>50 kb inversion clade</taxon>
        <taxon>NPAAA clade</taxon>
        <taxon>Hologalegina</taxon>
        <taxon>IRL clade</taxon>
        <taxon>Trifolieae</taxon>
        <taxon>Medicago</taxon>
    </lineage>
</organism>
<reference evidence="2 4" key="2">
    <citation type="journal article" date="2014" name="BMC Genomics">
        <title>An improved genome release (version Mt4.0) for the model legume Medicago truncatula.</title>
        <authorList>
            <person name="Tang H."/>
            <person name="Krishnakumar V."/>
            <person name="Bidwell S."/>
            <person name="Rosen B."/>
            <person name="Chan A."/>
            <person name="Zhou S."/>
            <person name="Gentzbittel L."/>
            <person name="Childs K.L."/>
            <person name="Yandell M."/>
            <person name="Gundlach H."/>
            <person name="Mayer K.F."/>
            <person name="Schwartz D.C."/>
            <person name="Town C.D."/>
        </authorList>
    </citation>
    <scope>GENOME REANNOTATION</scope>
    <source>
        <strain evidence="2">A17</strain>
        <strain evidence="3 4">cv. Jemalong A17</strain>
    </source>
</reference>
<dbReference type="PANTHER" id="PTHR45642">
    <property type="entry name" value="GDSL ESTERASE/LIPASE EXL3"/>
    <property type="match status" value="1"/>
</dbReference>
<comment type="similarity">
    <text evidence="1">Belongs to the 'GDSL' lipolytic enzyme family.</text>
</comment>
<name>A0A072UKC1_MEDTR</name>
<evidence type="ECO:0000313" key="4">
    <source>
        <dbReference type="Proteomes" id="UP000002051"/>
    </source>
</evidence>
<dbReference type="EMBL" id="CM001222">
    <property type="protein sequence ID" value="KEH26280.1"/>
    <property type="molecule type" value="Genomic_DNA"/>
</dbReference>